<sequence>MYVHQIDPPNRFQFPFHFTKLTSLMPNALFKYSLRKIASAAMKHCLLHFKKEYSPAKRG</sequence>
<reference evidence="1 2" key="1">
    <citation type="submission" date="2019-06" db="EMBL/GenBank/DDBJ databases">
        <title>Genome sequence analysis of &gt;100 Bacillus licheniformis strains suggests intrinsic resistance to this species.</title>
        <authorList>
            <person name="Wels M."/>
            <person name="Siezen R.J."/>
            <person name="Johansen E."/>
            <person name="Stuer-Lauridsen B."/>
            <person name="Bjerre K."/>
            <person name="Nielsen B.K.K."/>
        </authorList>
    </citation>
    <scope>NUCLEOTIDE SEQUENCE [LARGE SCALE GENOMIC DNA]</scope>
    <source>
        <strain evidence="1 2">BAC-16736</strain>
    </source>
</reference>
<protein>
    <submittedName>
        <fullName evidence="1">Uncharacterized protein</fullName>
    </submittedName>
</protein>
<accession>A0A8B5YBV6</accession>
<dbReference type="AlphaFoldDB" id="A0A8B5YBV6"/>
<gene>
    <name evidence="1" type="ORF">CHCC16736_2717</name>
</gene>
<dbReference type="Proteomes" id="UP000435910">
    <property type="component" value="Unassembled WGS sequence"/>
</dbReference>
<name>A0A8B5YBV6_BACLI</name>
<evidence type="ECO:0000313" key="1">
    <source>
        <dbReference type="EMBL" id="TWL27396.1"/>
    </source>
</evidence>
<comment type="caution">
    <text evidence="1">The sequence shown here is derived from an EMBL/GenBank/DDBJ whole genome shotgun (WGS) entry which is preliminary data.</text>
</comment>
<evidence type="ECO:0000313" key="2">
    <source>
        <dbReference type="Proteomes" id="UP000435910"/>
    </source>
</evidence>
<dbReference type="EMBL" id="NILC01000023">
    <property type="protein sequence ID" value="TWL27396.1"/>
    <property type="molecule type" value="Genomic_DNA"/>
</dbReference>
<organism evidence="1 2">
    <name type="scientific">Bacillus licheniformis</name>
    <dbReference type="NCBI Taxonomy" id="1402"/>
    <lineage>
        <taxon>Bacteria</taxon>
        <taxon>Bacillati</taxon>
        <taxon>Bacillota</taxon>
        <taxon>Bacilli</taxon>
        <taxon>Bacillales</taxon>
        <taxon>Bacillaceae</taxon>
        <taxon>Bacillus</taxon>
    </lineage>
</organism>
<proteinExistence type="predicted"/>